<proteinExistence type="predicted"/>
<protein>
    <submittedName>
        <fullName evidence="1">Putative DddL</fullName>
    </submittedName>
</protein>
<accession>A0A1M4MV99</accession>
<evidence type="ECO:0000313" key="1">
    <source>
        <dbReference type="EMBL" id="SCM66212.1"/>
    </source>
</evidence>
<dbReference type="InterPro" id="IPR014710">
    <property type="entry name" value="RmlC-like_jellyroll"/>
</dbReference>
<dbReference type="InterPro" id="IPR011051">
    <property type="entry name" value="RmlC_Cupin_sf"/>
</dbReference>
<sequence length="200" mass="21675">MSLRPPLLQTFLSQAENAFGRCATSDASRRSISSAFKALDAEKQSSERDAARLPVCDVWLSQALDLQALPDGLRILAEAFLAIEPQVHWRTRSGDQANASATFEAGHANAMIVGPGGIEPRTDVWIGASLLAPNVRYPDHTHPPEETYLVFSAGEFSQNDGDWFAPGIGGSFYNPPGILHAMRSGPAPLFAFWLLRAQEA</sequence>
<dbReference type="InterPro" id="IPR031723">
    <property type="entry name" value="DMSP_lyase"/>
</dbReference>
<dbReference type="Proteomes" id="UP000184085">
    <property type="component" value="Unassembled WGS sequence"/>
</dbReference>
<organism evidence="1 2">
    <name type="scientific">Donghicola eburneus</name>
    <dbReference type="NCBI Taxonomy" id="393278"/>
    <lineage>
        <taxon>Bacteria</taxon>
        <taxon>Pseudomonadati</taxon>
        <taxon>Pseudomonadota</taxon>
        <taxon>Alphaproteobacteria</taxon>
        <taxon>Rhodobacterales</taxon>
        <taxon>Roseobacteraceae</taxon>
        <taxon>Donghicola</taxon>
    </lineage>
</organism>
<dbReference type="GO" id="GO:0047869">
    <property type="term" value="F:dimethylpropiothetin dethiomethylase activity"/>
    <property type="evidence" value="ECO:0007669"/>
    <property type="project" value="InterPro"/>
</dbReference>
<dbReference type="RefSeq" id="WP_072703223.1">
    <property type="nucleotide sequence ID" value="NZ_FMJB01000017.1"/>
</dbReference>
<reference evidence="2" key="1">
    <citation type="submission" date="2016-09" db="EMBL/GenBank/DDBJ databases">
        <authorList>
            <person name="Wibberg D."/>
        </authorList>
    </citation>
    <scope>NUCLEOTIDE SEQUENCE [LARGE SCALE GENOMIC DNA]</scope>
</reference>
<dbReference type="AlphaFoldDB" id="A0A1M4MV99"/>
<dbReference type="EMBL" id="FMJB01000017">
    <property type="protein sequence ID" value="SCM66212.1"/>
    <property type="molecule type" value="Genomic_DNA"/>
</dbReference>
<name>A0A1M4MV99_9RHOB</name>
<dbReference type="SUPFAM" id="SSF51182">
    <property type="entry name" value="RmlC-like cupins"/>
    <property type="match status" value="1"/>
</dbReference>
<dbReference type="Gene3D" id="2.60.120.10">
    <property type="entry name" value="Jelly Rolls"/>
    <property type="match status" value="1"/>
</dbReference>
<keyword evidence="2" id="KW-1185">Reference proteome</keyword>
<evidence type="ECO:0000313" key="2">
    <source>
        <dbReference type="Proteomes" id="UP000184085"/>
    </source>
</evidence>
<dbReference type="Pfam" id="PF16867">
    <property type="entry name" value="DMSP_lyase"/>
    <property type="match status" value="1"/>
</dbReference>
<gene>
    <name evidence="1" type="primary">dddL</name>
    <name evidence="1" type="ORF">KARMA_0385</name>
</gene>